<evidence type="ECO:0000259" key="1">
    <source>
        <dbReference type="Pfam" id="PF10090"/>
    </source>
</evidence>
<dbReference type="EMBL" id="JBHSSW010000002">
    <property type="protein sequence ID" value="MFC6196662.1"/>
    <property type="molecule type" value="Genomic_DNA"/>
</dbReference>
<evidence type="ECO:0000313" key="2">
    <source>
        <dbReference type="EMBL" id="MFC6196662.1"/>
    </source>
</evidence>
<accession>A0ABW1S4R4</accession>
<feature type="domain" description="Histidine phosphotransferase ChpT C-terminal" evidence="1">
    <location>
        <begin position="81"/>
        <end position="201"/>
    </location>
</feature>
<dbReference type="InterPro" id="IPR018762">
    <property type="entry name" value="ChpT_C"/>
</dbReference>
<dbReference type="Gene3D" id="1.10.287.130">
    <property type="match status" value="1"/>
</dbReference>
<dbReference type="Proteomes" id="UP001596303">
    <property type="component" value="Unassembled WGS sequence"/>
</dbReference>
<organism evidence="2 3">
    <name type="scientific">Ponticaulis profundi</name>
    <dbReference type="NCBI Taxonomy" id="2665222"/>
    <lineage>
        <taxon>Bacteria</taxon>
        <taxon>Pseudomonadati</taxon>
        <taxon>Pseudomonadota</taxon>
        <taxon>Alphaproteobacteria</taxon>
        <taxon>Hyphomonadales</taxon>
        <taxon>Hyphomonadaceae</taxon>
        <taxon>Ponticaulis</taxon>
    </lineage>
</organism>
<name>A0ABW1S4R4_9PROT</name>
<evidence type="ECO:0000313" key="3">
    <source>
        <dbReference type="Proteomes" id="UP001596303"/>
    </source>
</evidence>
<sequence length="210" mass="22908">MKLEPNRLAAYLASKICHDLVSPVGAAASALDFMADASAADMREQAEQLLVSSTNRTLNRLQFLRYAFGSMGMSHGGADLHEAKSIVEGYVDTHKGNVIWDIRTTESLSYSQLRVMMNIVMLGLACLSRDGDLEISIYNGNGVEIALRASGRRAKMAPDVRAALTGAEPEDGWDPRTIQPYFTISIIEEVGGKFSFETGEEEVKFLVTGL</sequence>
<dbReference type="RefSeq" id="WP_377374370.1">
    <property type="nucleotide sequence ID" value="NZ_JBHSSW010000002.1"/>
</dbReference>
<dbReference type="InterPro" id="IPR036890">
    <property type="entry name" value="HATPase_C_sf"/>
</dbReference>
<protein>
    <submittedName>
        <fullName evidence="2">Histidine phosphotransferase family protein</fullName>
    </submittedName>
</protein>
<reference evidence="3" key="1">
    <citation type="journal article" date="2019" name="Int. J. Syst. Evol. Microbiol.">
        <title>The Global Catalogue of Microorganisms (GCM) 10K type strain sequencing project: providing services to taxonomists for standard genome sequencing and annotation.</title>
        <authorList>
            <consortium name="The Broad Institute Genomics Platform"/>
            <consortium name="The Broad Institute Genome Sequencing Center for Infectious Disease"/>
            <person name="Wu L."/>
            <person name="Ma J."/>
        </authorList>
    </citation>
    <scope>NUCLEOTIDE SEQUENCE [LARGE SCALE GENOMIC DNA]</scope>
    <source>
        <strain evidence="3">CGMCC-1.15741</strain>
    </source>
</reference>
<keyword evidence="3" id="KW-1185">Reference proteome</keyword>
<dbReference type="Pfam" id="PF10090">
    <property type="entry name" value="HPTransfase"/>
    <property type="match status" value="1"/>
</dbReference>
<dbReference type="Gene3D" id="3.30.565.10">
    <property type="entry name" value="Histidine kinase-like ATPase, C-terminal domain"/>
    <property type="match status" value="1"/>
</dbReference>
<proteinExistence type="predicted"/>
<gene>
    <name evidence="2" type="ORF">ACFQDM_01155</name>
</gene>
<comment type="caution">
    <text evidence="2">The sequence shown here is derived from an EMBL/GenBank/DDBJ whole genome shotgun (WGS) entry which is preliminary data.</text>
</comment>